<dbReference type="InterPro" id="IPR006564">
    <property type="entry name" value="Znf_PMZ"/>
</dbReference>
<feature type="domain" description="SWIM-type" evidence="9">
    <location>
        <begin position="798"/>
        <end position="830"/>
    </location>
</feature>
<keyword evidence="11" id="KW-1185">Reference proteome</keyword>
<protein>
    <recommendedName>
        <fullName evidence="9">SWIM-type domain-containing protein</fullName>
    </recommendedName>
</protein>
<dbReference type="InterPro" id="IPR033749">
    <property type="entry name" value="Polyprenyl_synt_CS"/>
</dbReference>
<dbReference type="InterPro" id="IPR008949">
    <property type="entry name" value="Isoprenoid_synthase_dom_sf"/>
</dbReference>
<comment type="caution">
    <text evidence="10">The sequence shown here is derived from an EMBL/GenBank/DDBJ whole genome shotgun (WGS) entry which is preliminary data.</text>
</comment>
<dbReference type="InterPro" id="IPR018289">
    <property type="entry name" value="MULE_transposase_dom"/>
</dbReference>
<keyword evidence="4 7" id="KW-0863">Zinc-finger</keyword>
<name>A0A5C7GTB2_9ROSI</name>
<dbReference type="GO" id="GO:0004659">
    <property type="term" value="F:prenyltransferase activity"/>
    <property type="evidence" value="ECO:0007669"/>
    <property type="project" value="InterPro"/>
</dbReference>
<evidence type="ECO:0000256" key="7">
    <source>
        <dbReference type="PROSITE-ProRule" id="PRU00325"/>
    </source>
</evidence>
<evidence type="ECO:0000313" key="10">
    <source>
        <dbReference type="EMBL" id="TXG47727.1"/>
    </source>
</evidence>
<evidence type="ECO:0000256" key="8">
    <source>
        <dbReference type="SAM" id="MobiDB-lite"/>
    </source>
</evidence>
<dbReference type="PANTHER" id="PTHR31973">
    <property type="entry name" value="POLYPROTEIN, PUTATIVE-RELATED"/>
    <property type="match status" value="1"/>
</dbReference>
<evidence type="ECO:0000256" key="6">
    <source>
        <dbReference type="ARBA" id="ARBA00022842"/>
    </source>
</evidence>
<dbReference type="Pfam" id="PF04434">
    <property type="entry name" value="SWIM"/>
    <property type="match status" value="1"/>
</dbReference>
<evidence type="ECO:0000256" key="1">
    <source>
        <dbReference type="ARBA" id="ARBA00001946"/>
    </source>
</evidence>
<dbReference type="PROSITE" id="PS50966">
    <property type="entry name" value="ZF_SWIM"/>
    <property type="match status" value="1"/>
</dbReference>
<feature type="region of interest" description="Disordered" evidence="8">
    <location>
        <begin position="864"/>
        <end position="903"/>
    </location>
</feature>
<comment type="similarity">
    <text evidence="2">Belongs to the FPP/GGPP synthase family.</text>
</comment>
<evidence type="ECO:0000259" key="9">
    <source>
        <dbReference type="PROSITE" id="PS50966"/>
    </source>
</evidence>
<dbReference type="InterPro" id="IPR007527">
    <property type="entry name" value="Znf_SWIM"/>
</dbReference>
<organism evidence="10 11">
    <name type="scientific">Acer yangbiense</name>
    <dbReference type="NCBI Taxonomy" id="1000413"/>
    <lineage>
        <taxon>Eukaryota</taxon>
        <taxon>Viridiplantae</taxon>
        <taxon>Streptophyta</taxon>
        <taxon>Embryophyta</taxon>
        <taxon>Tracheophyta</taxon>
        <taxon>Spermatophyta</taxon>
        <taxon>Magnoliopsida</taxon>
        <taxon>eudicotyledons</taxon>
        <taxon>Gunneridae</taxon>
        <taxon>Pentapetalae</taxon>
        <taxon>rosids</taxon>
        <taxon>malvids</taxon>
        <taxon>Sapindales</taxon>
        <taxon>Sapindaceae</taxon>
        <taxon>Hippocastanoideae</taxon>
        <taxon>Acereae</taxon>
        <taxon>Acer</taxon>
    </lineage>
</organism>
<dbReference type="SUPFAM" id="SSF48576">
    <property type="entry name" value="Terpenoid synthases"/>
    <property type="match status" value="1"/>
</dbReference>
<feature type="compositionally biased region" description="Low complexity" evidence="8">
    <location>
        <begin position="927"/>
        <end position="938"/>
    </location>
</feature>
<dbReference type="PROSITE" id="PS00444">
    <property type="entry name" value="POLYPRENYL_SYNTHASE_2"/>
    <property type="match status" value="1"/>
</dbReference>
<dbReference type="Pfam" id="PF10551">
    <property type="entry name" value="MULE"/>
    <property type="match status" value="1"/>
</dbReference>
<feature type="compositionally biased region" description="Acidic residues" evidence="8">
    <location>
        <begin position="320"/>
        <end position="330"/>
    </location>
</feature>
<reference evidence="11" key="1">
    <citation type="journal article" date="2019" name="Gigascience">
        <title>De novo genome assembly of the endangered Acer yangbiense, a plant species with extremely small populations endemic to Yunnan Province, China.</title>
        <authorList>
            <person name="Yang J."/>
            <person name="Wariss H.M."/>
            <person name="Tao L."/>
            <person name="Zhang R."/>
            <person name="Yun Q."/>
            <person name="Hollingsworth P."/>
            <person name="Dao Z."/>
            <person name="Luo G."/>
            <person name="Guo H."/>
            <person name="Ma Y."/>
            <person name="Sun W."/>
        </authorList>
    </citation>
    <scope>NUCLEOTIDE SEQUENCE [LARGE SCALE GENOMIC DNA]</scope>
    <source>
        <strain evidence="11">cv. Malutang</strain>
    </source>
</reference>
<proteinExistence type="inferred from homology"/>
<dbReference type="SMART" id="SM00575">
    <property type="entry name" value="ZnF_PMZ"/>
    <property type="match status" value="1"/>
</dbReference>
<evidence type="ECO:0000256" key="2">
    <source>
        <dbReference type="ARBA" id="ARBA00006706"/>
    </source>
</evidence>
<feature type="compositionally biased region" description="Basic residues" evidence="8">
    <location>
        <begin position="875"/>
        <end position="888"/>
    </location>
</feature>
<evidence type="ECO:0000313" key="11">
    <source>
        <dbReference type="Proteomes" id="UP000323000"/>
    </source>
</evidence>
<dbReference type="Proteomes" id="UP000323000">
    <property type="component" value="Chromosome 13"/>
</dbReference>
<gene>
    <name evidence="10" type="ORF">EZV62_027021</name>
</gene>
<comment type="cofactor">
    <cofactor evidence="1">
        <name>Mg(2+)</name>
        <dbReference type="ChEBI" id="CHEBI:18420"/>
    </cofactor>
</comment>
<evidence type="ECO:0000256" key="5">
    <source>
        <dbReference type="ARBA" id="ARBA00022833"/>
    </source>
</evidence>
<dbReference type="InterPro" id="IPR004332">
    <property type="entry name" value="Transposase_MuDR"/>
</dbReference>
<dbReference type="Gene3D" id="1.10.600.10">
    <property type="entry name" value="Farnesyl Diphosphate Synthase"/>
    <property type="match status" value="1"/>
</dbReference>
<dbReference type="GO" id="GO:0008299">
    <property type="term" value="P:isoprenoid biosynthetic process"/>
    <property type="evidence" value="ECO:0007669"/>
    <property type="project" value="InterPro"/>
</dbReference>
<feature type="region of interest" description="Disordered" evidence="8">
    <location>
        <begin position="920"/>
        <end position="943"/>
    </location>
</feature>
<dbReference type="Pfam" id="PF00348">
    <property type="entry name" value="polyprenyl_synt"/>
    <property type="match status" value="1"/>
</dbReference>
<evidence type="ECO:0000256" key="3">
    <source>
        <dbReference type="ARBA" id="ARBA00022723"/>
    </source>
</evidence>
<keyword evidence="3" id="KW-0479">Metal-binding</keyword>
<accession>A0A5C7GTB2</accession>
<dbReference type="PANTHER" id="PTHR31973:SF187">
    <property type="entry name" value="MUTATOR TRANSPOSASE MUDRA PROTEIN"/>
    <property type="match status" value="1"/>
</dbReference>
<dbReference type="GO" id="GO:0008270">
    <property type="term" value="F:zinc ion binding"/>
    <property type="evidence" value="ECO:0007669"/>
    <property type="project" value="UniProtKB-KW"/>
</dbReference>
<dbReference type="InterPro" id="IPR000092">
    <property type="entry name" value="Polyprenyl_synt"/>
</dbReference>
<feature type="region of interest" description="Disordered" evidence="8">
    <location>
        <begin position="255"/>
        <end position="345"/>
    </location>
</feature>
<dbReference type="AlphaFoldDB" id="A0A5C7GTB2"/>
<dbReference type="Pfam" id="PF03108">
    <property type="entry name" value="DBD_Tnp_Mut"/>
    <property type="match status" value="1"/>
</dbReference>
<sequence>MKKVAAVVCGAIIRGGDVIEIEKVRKYARCIGLLFQVVDDILDMTKSSKELGKTAGKDLVSDKATYPKLMGIENAKKFAGELPSQAIQELVYFEIVAMDCLAISAKFLGNHIEFGIVDPGMYTLAALCADVYMCNCSKLPDPTETFKVEAKLPWNGEYKLISDDRDLQQVFNMFREKNLETIRIDVELLPFTTMPPIHQSSNDATTFVKDTQPVQLSLKPTSLNSNNVTPPLMQSRTDIVDISSDFDDDEVDQTNLQDWSTDEDEEYVPHADSPEADDDEFAGGFQPEAKSPTVSLSDNNSEDEQLSNAASYDYSRDFIVEDSSDSEDEQGNNQPSRRQRGMPFKETDGGRVILEVGQLFNNLHHFRVVLRDYVVQEGFELKRIKNDKDRYTAECAYEGCSWRIHASPIEDKTTFIIKTLQLRHSCQKVHKNHEATAVWVARRFQALIEENPDIEAKFLGREIHRIYGLQLPPYTIYRAKHRVLNLTDKDHKKSYDQLHAYGYIVRRRNPGSMVLLHTFTPHMGAPSTFQRFFLSFQAQKEGFMFGCRPFIGVDGCHLKGKFPGVLLSAIAIDANNGVFPVAICICEGESKDSWSWFIDNLYRHIGIEDNRRMTFMSDRQKGVLLAIEKHWPRSSNRFCVRHLAANMQRQFKGQLSGLYLWNAANKSTKQGFMEEISKLKTVNEDAYNYIMKVELHHWALHAFDRHVKSDYVTNNITKSFNVWVDKFRGLPALSMMEGIRRKMMKRMVKRLQDARSWSAVIPPLVQKKLSDRQDEARFVTVLCASDKEFEVKEDVKFYIVNLETQSCDCGLWELSGLPCKHAMAVITTTRKNPSDFVHPYLTKDAYLRTYNHVIHPIPDQEQWPHIEHNTVLPPVKKRKPGRPKKNRKRAPEEPRKMKRSGGVKCRGCGEWGHNVRTCKNNESGPSAAKKNGANINKKMPNTSLPAKTSIRKKLFEVGSSSGTTKKRRLEVVQPQVATVDNSSQNLSQSIPLYSSANNTPSSHVPAAFTWTQSASQPLSQNAPLHLSSNATQQTGSRADPGTVAGLDIDWTGLHNGGRFVNLELVLANLCSYGYMRLGSCTWQDESSRFLIHSVVEDPSISVGSPFLLCLAALSLFGSGAEPRRVLGFGPVSEQGVKPVLEGFNGGGDGAWEGRPDSAMDPLSEHVLGFEIVFIGGSSGQGLGLIQTSLGHRILIVDSCCYWSFSTTFSPFVIVA</sequence>
<keyword evidence="5" id="KW-0862">Zinc</keyword>
<keyword evidence="6" id="KW-0460">Magnesium</keyword>
<dbReference type="OrthoDB" id="1918246at2759"/>
<evidence type="ECO:0000256" key="4">
    <source>
        <dbReference type="ARBA" id="ARBA00022771"/>
    </source>
</evidence>
<dbReference type="EMBL" id="VAHF01000013">
    <property type="protein sequence ID" value="TXG47727.1"/>
    <property type="molecule type" value="Genomic_DNA"/>
</dbReference>